<dbReference type="PANTHER" id="PTHR15503">
    <property type="entry name" value="LDOC1 RELATED"/>
    <property type="match status" value="1"/>
</dbReference>
<organism evidence="1 2">
    <name type="scientific">Cucumis melo var. makuwa</name>
    <name type="common">Oriental melon</name>
    <dbReference type="NCBI Taxonomy" id="1194695"/>
    <lineage>
        <taxon>Eukaryota</taxon>
        <taxon>Viridiplantae</taxon>
        <taxon>Streptophyta</taxon>
        <taxon>Embryophyta</taxon>
        <taxon>Tracheophyta</taxon>
        <taxon>Spermatophyta</taxon>
        <taxon>Magnoliopsida</taxon>
        <taxon>eudicotyledons</taxon>
        <taxon>Gunneridae</taxon>
        <taxon>Pentapetalae</taxon>
        <taxon>rosids</taxon>
        <taxon>fabids</taxon>
        <taxon>Cucurbitales</taxon>
        <taxon>Cucurbitaceae</taxon>
        <taxon>Benincaseae</taxon>
        <taxon>Cucumis</taxon>
    </lineage>
</organism>
<dbReference type="EMBL" id="SSTD01019758">
    <property type="protein sequence ID" value="TYJ96198.1"/>
    <property type="molecule type" value="Genomic_DNA"/>
</dbReference>
<dbReference type="SUPFAM" id="SSF56672">
    <property type="entry name" value="DNA/RNA polymerases"/>
    <property type="match status" value="1"/>
</dbReference>
<protein>
    <submittedName>
        <fullName evidence="1">Gag protease polyprotein</fullName>
    </submittedName>
</protein>
<proteinExistence type="predicted"/>
<comment type="caution">
    <text evidence="1">The sequence shown here is derived from an EMBL/GenBank/DDBJ whole genome shotgun (WGS) entry which is preliminary data.</text>
</comment>
<name>A0A5D3BD95_CUCMM</name>
<keyword evidence="1" id="KW-0645">Protease</keyword>
<dbReference type="Proteomes" id="UP000321947">
    <property type="component" value="Unassembled WGS sequence"/>
</dbReference>
<dbReference type="PANTHER" id="PTHR15503:SF45">
    <property type="entry name" value="RNA-DIRECTED DNA POLYMERASE HOMOLOG"/>
    <property type="match status" value="1"/>
</dbReference>
<dbReference type="GO" id="GO:0008233">
    <property type="term" value="F:peptidase activity"/>
    <property type="evidence" value="ECO:0007669"/>
    <property type="project" value="UniProtKB-KW"/>
</dbReference>
<dbReference type="Gene3D" id="3.10.10.10">
    <property type="entry name" value="HIV Type 1 Reverse Transcriptase, subunit A, domain 1"/>
    <property type="match status" value="1"/>
</dbReference>
<accession>A0A5D3BD95</accession>
<gene>
    <name evidence="1" type="ORF">E5676_scaffold261G00300</name>
</gene>
<dbReference type="AlphaFoldDB" id="A0A5D3BD95"/>
<dbReference type="GO" id="GO:0006508">
    <property type="term" value="P:proteolysis"/>
    <property type="evidence" value="ECO:0007669"/>
    <property type="project" value="UniProtKB-KW"/>
</dbReference>
<dbReference type="InterPro" id="IPR043502">
    <property type="entry name" value="DNA/RNA_pol_sf"/>
</dbReference>
<reference evidence="1 2" key="1">
    <citation type="submission" date="2019-08" db="EMBL/GenBank/DDBJ databases">
        <title>Draft genome sequences of two oriental melons (Cucumis melo L. var makuwa).</title>
        <authorList>
            <person name="Kwon S.-Y."/>
        </authorList>
    </citation>
    <scope>NUCLEOTIDE SEQUENCE [LARGE SCALE GENOMIC DNA]</scope>
    <source>
        <strain evidence="2">cv. Chang Bougi</strain>
        <tissue evidence="1">Leaf</tissue>
    </source>
</reference>
<evidence type="ECO:0000313" key="2">
    <source>
        <dbReference type="Proteomes" id="UP000321947"/>
    </source>
</evidence>
<dbReference type="Pfam" id="PF08284">
    <property type="entry name" value="RVP_2"/>
    <property type="match status" value="1"/>
</dbReference>
<dbReference type="InterPro" id="IPR032567">
    <property type="entry name" value="RTL1-rel"/>
</dbReference>
<evidence type="ECO:0000313" key="1">
    <source>
        <dbReference type="EMBL" id="TYJ96198.1"/>
    </source>
</evidence>
<sequence>MLGGNVNKITWEQFKESFYAKLFYANLRYAKQQEFLNLKQGNMTVKTEKFVRGLRLDLQGFVRALKPTTHADALRLTLDMSLHERANPTKTAEKELTPGTSNQGIQLTFALKNCLRLLQNQTPTSQQGRVFATTRQEAEQAGTVVTGLEVEPLGSVLSISTPSEEVMLSKDKIKACQVEIENHVLDVTLLVLDIRDFDVILGMARIVLLPKVISAMKASKLLNQGLPSPKEIDFAIELEPGTAPISRATYRMVPAELKELKVQLQELLDKGFIRPSVSPWGAPVLFVKKKVNG</sequence>
<keyword evidence="1" id="KW-0378">Hydrolase</keyword>